<feature type="domain" description="HAMP" evidence="8">
    <location>
        <begin position="184"/>
        <end position="238"/>
    </location>
</feature>
<comment type="subcellular location">
    <subcellularLocation>
        <location evidence="2">Membrane</location>
    </subcellularLocation>
</comment>
<dbReference type="Gene3D" id="1.10.287.130">
    <property type="match status" value="1"/>
</dbReference>
<evidence type="ECO:0000256" key="1">
    <source>
        <dbReference type="ARBA" id="ARBA00000085"/>
    </source>
</evidence>
<dbReference type="InterPro" id="IPR036890">
    <property type="entry name" value="HATPase_C_sf"/>
</dbReference>
<evidence type="ECO:0000256" key="6">
    <source>
        <dbReference type="ARBA" id="ARBA00022777"/>
    </source>
</evidence>
<evidence type="ECO:0000259" key="7">
    <source>
        <dbReference type="PROSITE" id="PS50109"/>
    </source>
</evidence>
<keyword evidence="6 9" id="KW-0418">Kinase</keyword>
<dbReference type="PANTHER" id="PTHR43065:SF42">
    <property type="entry name" value="TWO-COMPONENT SENSOR PPRA"/>
    <property type="match status" value="1"/>
</dbReference>
<dbReference type="EC" id="2.7.13.3" evidence="3"/>
<evidence type="ECO:0000256" key="5">
    <source>
        <dbReference type="ARBA" id="ARBA00022679"/>
    </source>
</evidence>
<dbReference type="InterPro" id="IPR005467">
    <property type="entry name" value="His_kinase_dom"/>
</dbReference>
<dbReference type="Gene3D" id="6.10.340.10">
    <property type="match status" value="1"/>
</dbReference>
<organism evidence="9 10">
    <name type="scientific">Saltatorellus ferox</name>
    <dbReference type="NCBI Taxonomy" id="2528018"/>
    <lineage>
        <taxon>Bacteria</taxon>
        <taxon>Pseudomonadati</taxon>
        <taxon>Planctomycetota</taxon>
        <taxon>Planctomycetia</taxon>
        <taxon>Planctomycetia incertae sedis</taxon>
        <taxon>Saltatorellus</taxon>
    </lineage>
</organism>
<sequence length="512" mass="54662">MLANLVTFLVLMGATEYAARENKRAISADYTEWLADQLDEIVDRDGAIRIGKALNWRGWRRFDDVIVAQMPEEAPPARTGAEGRRELVVPGVFLNPLGRAERAPDFDEQNALQMILDAAAAQQSVSTAFGTAAPIGLPGAKPWGGVWFRRKEVDIGDFPHQQLTLIFVATMALFTALILWLLQRTVLDPVRHLAGVVGHLESANLRARVNIPEGRNDEIAELGHGFNAMAGRLQRYNLDLQNAVEEATARVKAVEAAAMTQRRLAATGELAAGVAHELNNPLGGLSNAVEALGRDSLSPERRKEYLSLVSSGLARMGETVGRLLRLAPRETLLEGVTLLRPLGDALGLVRHRAEAMGVAIDVSGPGEAHGPRSGFEPGALDPFATLPQIRGAANELGQALLNLFVNALDAIEEARGENLATKGPGRILLTMETGADHTVQIVCADDGPGVVEEVMDRVADAFFTTKEQGKGTGLGLAIVHNVVAAHGGRVLLESSAGMGFSVTIELPAETTG</sequence>
<dbReference type="GO" id="GO:0016020">
    <property type="term" value="C:membrane"/>
    <property type="evidence" value="ECO:0007669"/>
    <property type="project" value="UniProtKB-SubCell"/>
</dbReference>
<dbReference type="SMART" id="SM00388">
    <property type="entry name" value="HisKA"/>
    <property type="match status" value="1"/>
</dbReference>
<dbReference type="InterPro" id="IPR003660">
    <property type="entry name" value="HAMP_dom"/>
</dbReference>
<dbReference type="InterPro" id="IPR003594">
    <property type="entry name" value="HATPase_dom"/>
</dbReference>
<dbReference type="SMART" id="SM00387">
    <property type="entry name" value="HATPase_c"/>
    <property type="match status" value="1"/>
</dbReference>
<dbReference type="InterPro" id="IPR003661">
    <property type="entry name" value="HisK_dim/P_dom"/>
</dbReference>
<comment type="catalytic activity">
    <reaction evidence="1">
        <text>ATP + protein L-histidine = ADP + protein N-phospho-L-histidine.</text>
        <dbReference type="EC" id="2.7.13.3"/>
    </reaction>
</comment>
<dbReference type="SUPFAM" id="SSF158472">
    <property type="entry name" value="HAMP domain-like"/>
    <property type="match status" value="1"/>
</dbReference>
<dbReference type="SUPFAM" id="SSF47384">
    <property type="entry name" value="Homodimeric domain of signal transducing histidine kinase"/>
    <property type="match status" value="1"/>
</dbReference>
<dbReference type="SMART" id="SM00304">
    <property type="entry name" value="HAMP"/>
    <property type="match status" value="1"/>
</dbReference>
<dbReference type="PROSITE" id="PS50885">
    <property type="entry name" value="HAMP"/>
    <property type="match status" value="1"/>
</dbReference>
<protein>
    <recommendedName>
        <fullName evidence="3">histidine kinase</fullName>
        <ecNumber evidence="3">2.7.13.3</ecNumber>
    </recommendedName>
</protein>
<reference evidence="9 10" key="1">
    <citation type="submission" date="2019-02" db="EMBL/GenBank/DDBJ databases">
        <title>Deep-cultivation of Planctomycetes and their phenomic and genomic characterization uncovers novel biology.</title>
        <authorList>
            <person name="Wiegand S."/>
            <person name="Jogler M."/>
            <person name="Boedeker C."/>
            <person name="Pinto D."/>
            <person name="Vollmers J."/>
            <person name="Rivas-Marin E."/>
            <person name="Kohn T."/>
            <person name="Peeters S.H."/>
            <person name="Heuer A."/>
            <person name="Rast P."/>
            <person name="Oberbeckmann S."/>
            <person name="Bunk B."/>
            <person name="Jeske O."/>
            <person name="Meyerdierks A."/>
            <person name="Storesund J.E."/>
            <person name="Kallscheuer N."/>
            <person name="Luecker S."/>
            <person name="Lage O.M."/>
            <person name="Pohl T."/>
            <person name="Merkel B.J."/>
            <person name="Hornburger P."/>
            <person name="Mueller R.-W."/>
            <person name="Bruemmer F."/>
            <person name="Labrenz M."/>
            <person name="Spormann A.M."/>
            <person name="Op den Camp H."/>
            <person name="Overmann J."/>
            <person name="Amann R."/>
            <person name="Jetten M.S.M."/>
            <person name="Mascher T."/>
            <person name="Medema M.H."/>
            <person name="Devos D.P."/>
            <person name="Kaster A.-K."/>
            <person name="Ovreas L."/>
            <person name="Rohde M."/>
            <person name="Galperin M.Y."/>
            <person name="Jogler C."/>
        </authorList>
    </citation>
    <scope>NUCLEOTIDE SEQUENCE [LARGE SCALE GENOMIC DNA]</scope>
    <source>
        <strain evidence="9 10">Poly30</strain>
    </source>
</reference>
<dbReference type="PANTHER" id="PTHR43065">
    <property type="entry name" value="SENSOR HISTIDINE KINASE"/>
    <property type="match status" value="1"/>
</dbReference>
<dbReference type="PRINTS" id="PR00344">
    <property type="entry name" value="BCTRLSENSOR"/>
</dbReference>
<evidence type="ECO:0000256" key="3">
    <source>
        <dbReference type="ARBA" id="ARBA00012438"/>
    </source>
</evidence>
<dbReference type="InterPro" id="IPR004358">
    <property type="entry name" value="Sig_transdc_His_kin-like_C"/>
</dbReference>
<dbReference type="Pfam" id="PF02518">
    <property type="entry name" value="HATPase_c"/>
    <property type="match status" value="1"/>
</dbReference>
<dbReference type="Gene3D" id="3.30.565.10">
    <property type="entry name" value="Histidine kinase-like ATPase, C-terminal domain"/>
    <property type="match status" value="1"/>
</dbReference>
<evidence type="ECO:0000259" key="8">
    <source>
        <dbReference type="PROSITE" id="PS50885"/>
    </source>
</evidence>
<dbReference type="Pfam" id="PF00672">
    <property type="entry name" value="HAMP"/>
    <property type="match status" value="1"/>
</dbReference>
<dbReference type="EMBL" id="CP036434">
    <property type="protein sequence ID" value="QDV07649.1"/>
    <property type="molecule type" value="Genomic_DNA"/>
</dbReference>
<dbReference type="AlphaFoldDB" id="A0A518EU81"/>
<dbReference type="GO" id="GO:0000155">
    <property type="term" value="F:phosphorelay sensor kinase activity"/>
    <property type="evidence" value="ECO:0007669"/>
    <property type="project" value="InterPro"/>
</dbReference>
<dbReference type="CDD" id="cd00082">
    <property type="entry name" value="HisKA"/>
    <property type="match status" value="1"/>
</dbReference>
<dbReference type="CDD" id="cd06225">
    <property type="entry name" value="HAMP"/>
    <property type="match status" value="1"/>
</dbReference>
<dbReference type="SUPFAM" id="SSF55874">
    <property type="entry name" value="ATPase domain of HSP90 chaperone/DNA topoisomerase II/histidine kinase"/>
    <property type="match status" value="1"/>
</dbReference>
<dbReference type="Pfam" id="PF00512">
    <property type="entry name" value="HisKA"/>
    <property type="match status" value="1"/>
</dbReference>
<proteinExistence type="predicted"/>
<evidence type="ECO:0000256" key="4">
    <source>
        <dbReference type="ARBA" id="ARBA00022553"/>
    </source>
</evidence>
<evidence type="ECO:0000313" key="10">
    <source>
        <dbReference type="Proteomes" id="UP000320390"/>
    </source>
</evidence>
<dbReference type="CDD" id="cd00075">
    <property type="entry name" value="HATPase"/>
    <property type="match status" value="1"/>
</dbReference>
<keyword evidence="5 9" id="KW-0808">Transferase</keyword>
<keyword evidence="10" id="KW-1185">Reference proteome</keyword>
<evidence type="ECO:0000313" key="9">
    <source>
        <dbReference type="EMBL" id="QDV07649.1"/>
    </source>
</evidence>
<dbReference type="Proteomes" id="UP000320390">
    <property type="component" value="Chromosome"/>
</dbReference>
<dbReference type="PROSITE" id="PS50109">
    <property type="entry name" value="HIS_KIN"/>
    <property type="match status" value="1"/>
</dbReference>
<name>A0A518EU81_9BACT</name>
<feature type="domain" description="Histidine kinase" evidence="7">
    <location>
        <begin position="273"/>
        <end position="510"/>
    </location>
</feature>
<dbReference type="InterPro" id="IPR036097">
    <property type="entry name" value="HisK_dim/P_sf"/>
</dbReference>
<accession>A0A518EU81</accession>
<keyword evidence="4" id="KW-0597">Phosphoprotein</keyword>
<evidence type="ECO:0000256" key="2">
    <source>
        <dbReference type="ARBA" id="ARBA00004370"/>
    </source>
</evidence>
<gene>
    <name evidence="9" type="primary">kinA_1</name>
    <name evidence="9" type="ORF">Poly30_31770</name>
</gene>